<feature type="transmembrane region" description="Helical" evidence="9">
    <location>
        <begin position="111"/>
        <end position="129"/>
    </location>
</feature>
<organism evidence="11 12">
    <name type="scientific">Tetragenococcus halophilus (strain DSM 20338 / JCM 20259 / NCIMB 9735 / NBRC 12172)</name>
    <name type="common">Pediococcus halophilus</name>
    <dbReference type="NCBI Taxonomy" id="945021"/>
    <lineage>
        <taxon>Bacteria</taxon>
        <taxon>Bacillati</taxon>
        <taxon>Bacillota</taxon>
        <taxon>Bacilli</taxon>
        <taxon>Lactobacillales</taxon>
        <taxon>Enterococcaceae</taxon>
        <taxon>Tetragenococcus</taxon>
    </lineage>
</organism>
<reference evidence="11 12" key="1">
    <citation type="submission" date="2011-01" db="EMBL/GenBank/DDBJ databases">
        <title>Whole genome sequence of Tetragenococcus halophilus NBRC 12172.</title>
        <authorList>
            <person name="Nakazawa H."/>
            <person name="Omata S."/>
            <person name="Koga C."/>
            <person name="Watanabe Y."/>
            <person name="Katano Y."/>
            <person name="Ito N."/>
            <person name="Tsukatani N."/>
            <person name="Ankai A."/>
            <person name="Oguchi A."/>
            <person name="Fukui S."/>
            <person name="Yashiro I."/>
            <person name="Kamata S."/>
            <person name="Hashimoto Y."/>
            <person name="Yamazaki J."/>
            <person name="Taguchi H."/>
            <person name="Tanaka A."/>
            <person name="Koyama T."/>
            <person name="Ichige A."/>
            <person name="Hanya Y."/>
            <person name="Tanikawa S."/>
            <person name="Yamazaki S."/>
            <person name="Fujita N."/>
        </authorList>
    </citation>
    <scope>NUCLEOTIDE SEQUENCE [LARGE SCALE GENOMIC DNA]</scope>
    <source>
        <strain evidence="12">DSM 20338 / JCM 20259 / NCIMB 9735 / NBRC 12172</strain>
    </source>
</reference>
<comment type="function">
    <text evidence="8">The phosphoenolpyruvate-dependent sugar phosphotransferase system (PTS), a major carbohydrate active -transport system, catalyzes the phosphorylation of incoming sugar substrates concomitant with their translocation across the cell membrane.</text>
</comment>
<dbReference type="EMBL" id="AP012046">
    <property type="protein sequence ID" value="BAK93935.1"/>
    <property type="molecule type" value="Genomic_DNA"/>
</dbReference>
<evidence type="ECO:0000256" key="4">
    <source>
        <dbReference type="ARBA" id="ARBA00022597"/>
    </source>
</evidence>
<dbReference type="GO" id="GO:0005886">
    <property type="term" value="C:plasma membrane"/>
    <property type="evidence" value="ECO:0007669"/>
    <property type="project" value="UniProtKB-SubCell"/>
</dbReference>
<keyword evidence="3 8" id="KW-1003">Cell membrane</keyword>
<protein>
    <recommendedName>
        <fullName evidence="8">Permease IIC component</fullName>
    </recommendedName>
</protein>
<dbReference type="AlphaFoldDB" id="A0AAN1VQE7"/>
<evidence type="ECO:0000256" key="6">
    <source>
        <dbReference type="ARBA" id="ARBA00022989"/>
    </source>
</evidence>
<dbReference type="PANTHER" id="PTHR33989">
    <property type="match status" value="1"/>
</dbReference>
<evidence type="ECO:0000256" key="5">
    <source>
        <dbReference type="ARBA" id="ARBA00022692"/>
    </source>
</evidence>
<feature type="domain" description="PTS EIIC type-3" evidence="10">
    <location>
        <begin position="15"/>
        <end position="409"/>
    </location>
</feature>
<dbReference type="Pfam" id="PF02378">
    <property type="entry name" value="PTS_EIIC"/>
    <property type="match status" value="1"/>
</dbReference>
<evidence type="ECO:0000256" key="3">
    <source>
        <dbReference type="ARBA" id="ARBA00022475"/>
    </source>
</evidence>
<dbReference type="RefSeq" id="WP_014124001.1">
    <property type="nucleotide sequence ID" value="NC_016052.1"/>
</dbReference>
<feature type="transmembrane region" description="Helical" evidence="9">
    <location>
        <begin position="39"/>
        <end position="58"/>
    </location>
</feature>
<dbReference type="NCBIfam" id="TIGR00410">
    <property type="entry name" value="lacE"/>
    <property type="match status" value="1"/>
</dbReference>
<keyword evidence="7 8" id="KW-0472">Membrane</keyword>
<dbReference type="Proteomes" id="UP000002663">
    <property type="component" value="Chromosome"/>
</dbReference>
<evidence type="ECO:0000313" key="12">
    <source>
        <dbReference type="Proteomes" id="UP000002663"/>
    </source>
</evidence>
<dbReference type="InterPro" id="IPR051088">
    <property type="entry name" value="PTS_Sugar-EIIC/EIIB"/>
</dbReference>
<dbReference type="InterPro" id="IPR004796">
    <property type="entry name" value="PTS_IIC_cello"/>
</dbReference>
<sequence length="432" mass="47478">MDNSNEKSGGKMERLAERLIEPLGKFANNKFLLIMRDSFMAVTPVIIIGSIFLLISTLGQDLSGNGPLIPQLSNFSESLDVAYGLTMNFTALYVCITVALAYSRMYQIDQMSAAVIGLSSFLLLSIGQIEDEQIDVSSFSANGMFVAIVAVFAAMSFYRFCLNKNIRIKMPSSVPPAVGNAFSSLLPMLIIMLFFWSIRSLLNVNLVDAFNSFLQPIINAGDNIFAFTIYKAANNFLWSFGVNGSGMLGGIFKPLEAQWLLDNASSFASGTAIAELPHIWTTPLNRMVTWTSAAWGLIFWLFVSKVKYHKIIGAAAAPSAFFSIAEPLIFSLPVMLNPFLMIPCILSPAIAGFVAYLATMLGFVNPTFIDMPFVTPPPILGFVSTGGDWRGVVIVLISFLIGILVYWPFFRAYEKYEMKKEQNKNASVGETV</sequence>
<comment type="subcellular location">
    <subcellularLocation>
        <location evidence="1">Cell membrane</location>
        <topology evidence="1">Multi-pass membrane protein</topology>
    </subcellularLocation>
</comment>
<evidence type="ECO:0000313" key="11">
    <source>
        <dbReference type="EMBL" id="BAK93935.1"/>
    </source>
</evidence>
<gene>
    <name evidence="11" type="ordered locus">TEH_06080</name>
</gene>
<dbReference type="PIRSF" id="PIRSF006351">
    <property type="entry name" value="PTS_EIIC-Cellobiose"/>
    <property type="match status" value="1"/>
</dbReference>
<evidence type="ECO:0000256" key="9">
    <source>
        <dbReference type="SAM" id="Phobius"/>
    </source>
</evidence>
<feature type="transmembrane region" description="Helical" evidence="9">
    <location>
        <begin position="389"/>
        <end position="410"/>
    </location>
</feature>
<dbReference type="PANTHER" id="PTHR33989:SF4">
    <property type="entry name" value="PTS SYSTEM N,N'-DIACETYLCHITOBIOSE-SPECIFIC EIIC COMPONENT"/>
    <property type="match status" value="1"/>
</dbReference>
<dbReference type="GO" id="GO:1902815">
    <property type="term" value="P:N,N'-diacetylchitobiose import"/>
    <property type="evidence" value="ECO:0007669"/>
    <property type="project" value="TreeGrafter"/>
</dbReference>
<proteinExistence type="predicted"/>
<evidence type="ECO:0000256" key="8">
    <source>
        <dbReference type="PIRNR" id="PIRNR006351"/>
    </source>
</evidence>
<evidence type="ECO:0000259" key="10">
    <source>
        <dbReference type="PROSITE" id="PS51105"/>
    </source>
</evidence>
<evidence type="ECO:0000256" key="2">
    <source>
        <dbReference type="ARBA" id="ARBA00022448"/>
    </source>
</evidence>
<feature type="transmembrane region" description="Helical" evidence="9">
    <location>
        <begin position="81"/>
        <end position="102"/>
    </location>
</feature>
<keyword evidence="4 8" id="KW-0762">Sugar transport</keyword>
<feature type="transmembrane region" description="Helical" evidence="9">
    <location>
        <begin position="287"/>
        <end position="303"/>
    </location>
</feature>
<feature type="transmembrane region" description="Helical" evidence="9">
    <location>
        <begin position="174"/>
        <end position="198"/>
    </location>
</feature>
<name>A0AAN1VQE7_TETHN</name>
<dbReference type="GO" id="GO:0008982">
    <property type="term" value="F:protein-N(PI)-phosphohistidine-sugar phosphotransferase activity"/>
    <property type="evidence" value="ECO:0007669"/>
    <property type="project" value="UniProtKB-UniRule"/>
</dbReference>
<feature type="transmembrane region" description="Helical" evidence="9">
    <location>
        <begin position="141"/>
        <end position="162"/>
    </location>
</feature>
<keyword evidence="6 9" id="KW-1133">Transmembrane helix</keyword>
<evidence type="ECO:0000256" key="1">
    <source>
        <dbReference type="ARBA" id="ARBA00004651"/>
    </source>
</evidence>
<dbReference type="KEGG" id="thl:TEH_06080"/>
<accession>A0AAN1VQE7</accession>
<keyword evidence="2 8" id="KW-0813">Transport</keyword>
<evidence type="ECO:0000256" key="7">
    <source>
        <dbReference type="ARBA" id="ARBA00023136"/>
    </source>
</evidence>
<dbReference type="GO" id="GO:0009401">
    <property type="term" value="P:phosphoenolpyruvate-dependent sugar phosphotransferase system"/>
    <property type="evidence" value="ECO:0007669"/>
    <property type="project" value="InterPro"/>
</dbReference>
<dbReference type="PROSITE" id="PS51105">
    <property type="entry name" value="PTS_EIIC_TYPE_3"/>
    <property type="match status" value="1"/>
</dbReference>
<feature type="transmembrane region" description="Helical" evidence="9">
    <location>
        <begin position="339"/>
        <end position="369"/>
    </location>
</feature>
<dbReference type="InterPro" id="IPR004501">
    <property type="entry name" value="PTS_EIIC_3"/>
</dbReference>
<dbReference type="InterPro" id="IPR003352">
    <property type="entry name" value="PTS_EIIC"/>
</dbReference>
<keyword evidence="5 9" id="KW-0812">Transmembrane</keyword>